<proteinExistence type="predicted"/>
<sequence>MYVTVKGIDCFKCTSVNHNEPRCEDPFNNTAPDLFYKPGCLATRRGRTGLFPSHRCIKMKTWNATYSVVVRDCIGVETNPFGRLVGQITCTMSSVVWLGRVMKGCILTCDEDGCNTATNNLPTYTVTFTFWLIVVCLW</sequence>
<name>A0ABD0K571_9CAEN</name>
<protein>
    <recommendedName>
        <fullName evidence="5">Protein quiver</fullName>
    </recommendedName>
</protein>
<gene>
    <name evidence="3" type="ORF">BaRGS_00026700</name>
</gene>
<evidence type="ECO:0000313" key="4">
    <source>
        <dbReference type="Proteomes" id="UP001519460"/>
    </source>
</evidence>
<organism evidence="3 4">
    <name type="scientific">Batillaria attramentaria</name>
    <dbReference type="NCBI Taxonomy" id="370345"/>
    <lineage>
        <taxon>Eukaryota</taxon>
        <taxon>Metazoa</taxon>
        <taxon>Spiralia</taxon>
        <taxon>Lophotrochozoa</taxon>
        <taxon>Mollusca</taxon>
        <taxon>Gastropoda</taxon>
        <taxon>Caenogastropoda</taxon>
        <taxon>Sorbeoconcha</taxon>
        <taxon>Cerithioidea</taxon>
        <taxon>Batillariidae</taxon>
        <taxon>Batillaria</taxon>
    </lineage>
</organism>
<dbReference type="Proteomes" id="UP001519460">
    <property type="component" value="Unassembled WGS sequence"/>
</dbReference>
<dbReference type="InterPro" id="IPR031424">
    <property type="entry name" value="QVR-like"/>
</dbReference>
<evidence type="ECO:0008006" key="5">
    <source>
        <dbReference type="Google" id="ProtNLM"/>
    </source>
</evidence>
<keyword evidence="2" id="KW-0325">Glycoprotein</keyword>
<evidence type="ECO:0000256" key="1">
    <source>
        <dbReference type="ARBA" id="ARBA00022729"/>
    </source>
</evidence>
<reference evidence="3 4" key="1">
    <citation type="journal article" date="2023" name="Sci. Data">
        <title>Genome assembly of the Korean intertidal mud-creeper Batillaria attramentaria.</title>
        <authorList>
            <person name="Patra A.K."/>
            <person name="Ho P.T."/>
            <person name="Jun S."/>
            <person name="Lee S.J."/>
            <person name="Kim Y."/>
            <person name="Won Y.J."/>
        </authorList>
    </citation>
    <scope>NUCLEOTIDE SEQUENCE [LARGE SCALE GENOMIC DNA]</scope>
    <source>
        <strain evidence="3">Wonlab-2016</strain>
    </source>
</reference>
<keyword evidence="1" id="KW-0732">Signal</keyword>
<dbReference type="AlphaFoldDB" id="A0ABD0K571"/>
<accession>A0ABD0K571</accession>
<comment type="caution">
    <text evidence="3">The sequence shown here is derived from an EMBL/GenBank/DDBJ whole genome shotgun (WGS) entry which is preliminary data.</text>
</comment>
<dbReference type="Pfam" id="PF17064">
    <property type="entry name" value="QVR"/>
    <property type="match status" value="1"/>
</dbReference>
<evidence type="ECO:0000313" key="3">
    <source>
        <dbReference type="EMBL" id="KAK7482008.1"/>
    </source>
</evidence>
<dbReference type="PANTHER" id="PTHR38332">
    <property type="entry name" value="PROTEIN CBG11604"/>
    <property type="match status" value="1"/>
</dbReference>
<evidence type="ECO:0000256" key="2">
    <source>
        <dbReference type="ARBA" id="ARBA00023180"/>
    </source>
</evidence>
<keyword evidence="4" id="KW-1185">Reference proteome</keyword>
<dbReference type="EMBL" id="JACVVK020000252">
    <property type="protein sequence ID" value="KAK7482008.1"/>
    <property type="molecule type" value="Genomic_DNA"/>
</dbReference>
<dbReference type="PANTHER" id="PTHR38332:SF2">
    <property type="entry name" value="PROTEIN QUIVER"/>
    <property type="match status" value="1"/>
</dbReference>